<feature type="transmembrane region" description="Helical" evidence="8">
    <location>
        <begin position="282"/>
        <end position="303"/>
    </location>
</feature>
<keyword evidence="4" id="KW-1003">Cell membrane</keyword>
<evidence type="ECO:0000313" key="9">
    <source>
        <dbReference type="EMBL" id="GAA4838795.1"/>
    </source>
</evidence>
<keyword evidence="7 8" id="KW-0472">Membrane</keyword>
<evidence type="ECO:0000256" key="8">
    <source>
        <dbReference type="SAM" id="Phobius"/>
    </source>
</evidence>
<reference evidence="10" key="1">
    <citation type="journal article" date="2019" name="Int. J. Syst. Evol. Microbiol.">
        <title>The Global Catalogue of Microorganisms (GCM) 10K type strain sequencing project: providing services to taxonomists for standard genome sequencing and annotation.</title>
        <authorList>
            <consortium name="The Broad Institute Genomics Platform"/>
            <consortium name="The Broad Institute Genome Sequencing Center for Infectious Disease"/>
            <person name="Wu L."/>
            <person name="Ma J."/>
        </authorList>
    </citation>
    <scope>NUCLEOTIDE SEQUENCE [LARGE SCALE GENOMIC DNA]</scope>
    <source>
        <strain evidence="10">JCM 18326</strain>
    </source>
</reference>
<feature type="transmembrane region" description="Helical" evidence="8">
    <location>
        <begin position="20"/>
        <end position="43"/>
    </location>
</feature>
<organism evidence="9 10">
    <name type="scientific">Algivirga pacifica</name>
    <dbReference type="NCBI Taxonomy" id="1162670"/>
    <lineage>
        <taxon>Bacteria</taxon>
        <taxon>Pseudomonadati</taxon>
        <taxon>Bacteroidota</taxon>
        <taxon>Cytophagia</taxon>
        <taxon>Cytophagales</taxon>
        <taxon>Flammeovirgaceae</taxon>
        <taxon>Algivirga</taxon>
    </lineage>
</organism>
<evidence type="ECO:0000256" key="3">
    <source>
        <dbReference type="ARBA" id="ARBA00022448"/>
    </source>
</evidence>
<keyword evidence="5 8" id="KW-0812">Transmembrane</keyword>
<feature type="transmembrane region" description="Helical" evidence="8">
    <location>
        <begin position="64"/>
        <end position="85"/>
    </location>
</feature>
<protein>
    <submittedName>
        <fullName evidence="9">Iron ABC transporter permease</fullName>
    </submittedName>
</protein>
<dbReference type="InterPro" id="IPR000522">
    <property type="entry name" value="ABC_transptr_permease_BtuC"/>
</dbReference>
<comment type="subcellular location">
    <subcellularLocation>
        <location evidence="1">Cell membrane</location>
        <topology evidence="1">Multi-pass membrane protein</topology>
    </subcellularLocation>
</comment>
<keyword evidence="6 8" id="KW-1133">Transmembrane helix</keyword>
<dbReference type="SUPFAM" id="SSF81345">
    <property type="entry name" value="ABC transporter involved in vitamin B12 uptake, BtuC"/>
    <property type="match status" value="1"/>
</dbReference>
<sequence length="312" mass="32538">MEVLNTLFGTPANSVNEQIIWYIRLPKAITAILAGAAMSVSGLQMQTLFRNPLAGPSVLGITSGASLGVGAVMLLSGGSVGLAAIQKVGISGAWLVIGASIAGSGAIMLLLLMIASRLRDNIVLLVVGMMLGNLTIALVSVWQYLSEPERIQDYLMWTFGSIGGVTSEQLPFLAGSIALGLLLALWMANSMNVMLLGERYAGSMGVKVKQLRAGMILSSSLLAGAVTGFCGPIGFVGIAVPHLSREWTSEGNHKVLLPSVILIGATVLLCCDILAQWAGDGMALPINVVTALIGSPVVVWVIVRGNKIKRAF</sequence>
<proteinExistence type="inferred from homology"/>
<dbReference type="PANTHER" id="PTHR30472:SF41">
    <property type="entry name" value="TRANSPORT SYSTEM PERMEASE PROTEIN"/>
    <property type="match status" value="1"/>
</dbReference>
<evidence type="ECO:0000256" key="7">
    <source>
        <dbReference type="ARBA" id="ARBA00023136"/>
    </source>
</evidence>
<evidence type="ECO:0000256" key="2">
    <source>
        <dbReference type="ARBA" id="ARBA00007935"/>
    </source>
</evidence>
<dbReference type="EMBL" id="BAABJX010000036">
    <property type="protein sequence ID" value="GAA4838795.1"/>
    <property type="molecule type" value="Genomic_DNA"/>
</dbReference>
<comment type="similarity">
    <text evidence="2">Belongs to the binding-protein-dependent transport system permease family. FecCD subfamily.</text>
</comment>
<name>A0ABP9DHN5_9BACT</name>
<evidence type="ECO:0000256" key="1">
    <source>
        <dbReference type="ARBA" id="ARBA00004651"/>
    </source>
</evidence>
<comment type="caution">
    <text evidence="9">The sequence shown here is derived from an EMBL/GenBank/DDBJ whole genome shotgun (WGS) entry which is preliminary data.</text>
</comment>
<evidence type="ECO:0000256" key="5">
    <source>
        <dbReference type="ARBA" id="ARBA00022692"/>
    </source>
</evidence>
<evidence type="ECO:0000256" key="6">
    <source>
        <dbReference type="ARBA" id="ARBA00022989"/>
    </source>
</evidence>
<feature type="transmembrane region" description="Helical" evidence="8">
    <location>
        <begin position="122"/>
        <end position="145"/>
    </location>
</feature>
<feature type="transmembrane region" description="Helical" evidence="8">
    <location>
        <begin position="91"/>
        <end position="115"/>
    </location>
</feature>
<feature type="transmembrane region" description="Helical" evidence="8">
    <location>
        <begin position="216"/>
        <end position="243"/>
    </location>
</feature>
<accession>A0ABP9DHN5</accession>
<evidence type="ECO:0000313" key="10">
    <source>
        <dbReference type="Proteomes" id="UP001500298"/>
    </source>
</evidence>
<dbReference type="Pfam" id="PF01032">
    <property type="entry name" value="FecCD"/>
    <property type="match status" value="1"/>
</dbReference>
<dbReference type="PANTHER" id="PTHR30472">
    <property type="entry name" value="FERRIC ENTEROBACTIN TRANSPORT SYSTEM PERMEASE PROTEIN"/>
    <property type="match status" value="1"/>
</dbReference>
<dbReference type="CDD" id="cd06550">
    <property type="entry name" value="TM_ABC_iron-siderophores_like"/>
    <property type="match status" value="1"/>
</dbReference>
<evidence type="ECO:0000256" key="4">
    <source>
        <dbReference type="ARBA" id="ARBA00022475"/>
    </source>
</evidence>
<gene>
    <name evidence="9" type="ORF">GCM10023331_25040</name>
</gene>
<keyword evidence="10" id="KW-1185">Reference proteome</keyword>
<dbReference type="InterPro" id="IPR037294">
    <property type="entry name" value="ABC_BtuC-like"/>
</dbReference>
<dbReference type="Gene3D" id="1.10.3470.10">
    <property type="entry name" value="ABC transporter involved in vitamin B12 uptake, BtuC"/>
    <property type="match status" value="1"/>
</dbReference>
<dbReference type="Proteomes" id="UP001500298">
    <property type="component" value="Unassembled WGS sequence"/>
</dbReference>
<feature type="transmembrane region" description="Helical" evidence="8">
    <location>
        <begin position="172"/>
        <end position="195"/>
    </location>
</feature>
<keyword evidence="3" id="KW-0813">Transport</keyword>